<evidence type="ECO:0008006" key="4">
    <source>
        <dbReference type="Google" id="ProtNLM"/>
    </source>
</evidence>
<keyword evidence="1" id="KW-1133">Transmembrane helix</keyword>
<gene>
    <name evidence="2" type="ORF">LWF01_15735</name>
</gene>
<name>A0ABY8QRH4_9MICO</name>
<evidence type="ECO:0000256" key="1">
    <source>
        <dbReference type="SAM" id="Phobius"/>
    </source>
</evidence>
<dbReference type="RefSeq" id="WP_349638313.1">
    <property type="nucleotide sequence ID" value="NZ_CP090958.1"/>
</dbReference>
<keyword evidence="1" id="KW-0812">Transmembrane</keyword>
<accession>A0ABY8QRH4</accession>
<keyword evidence="1" id="KW-0472">Membrane</keyword>
<evidence type="ECO:0000313" key="2">
    <source>
        <dbReference type="EMBL" id="WGW11523.1"/>
    </source>
</evidence>
<sequence>MDAERFERELERRVALLEDADSGEAILPPLPARDLWLAVAGLVVISVFMIWWGYLG</sequence>
<keyword evidence="3" id="KW-1185">Reference proteome</keyword>
<dbReference type="EMBL" id="CP090958">
    <property type="protein sequence ID" value="WGW11523.1"/>
    <property type="molecule type" value="Genomic_DNA"/>
</dbReference>
<organism evidence="2 3">
    <name type="scientific">Saxibacter everestensis</name>
    <dbReference type="NCBI Taxonomy" id="2909229"/>
    <lineage>
        <taxon>Bacteria</taxon>
        <taxon>Bacillati</taxon>
        <taxon>Actinomycetota</taxon>
        <taxon>Actinomycetes</taxon>
        <taxon>Micrococcales</taxon>
        <taxon>Brevibacteriaceae</taxon>
        <taxon>Saxibacter</taxon>
    </lineage>
</organism>
<evidence type="ECO:0000313" key="3">
    <source>
        <dbReference type="Proteomes" id="UP001209083"/>
    </source>
</evidence>
<dbReference type="Proteomes" id="UP001209083">
    <property type="component" value="Chromosome"/>
</dbReference>
<proteinExistence type="predicted"/>
<feature type="transmembrane region" description="Helical" evidence="1">
    <location>
        <begin position="35"/>
        <end position="55"/>
    </location>
</feature>
<reference evidence="2 3" key="1">
    <citation type="submission" date="2023-05" db="EMBL/GenBank/DDBJ databases">
        <title>Lithophilousrod everest ZFBP1038 complete genpme.</title>
        <authorList>
            <person name="Tian M."/>
        </authorList>
    </citation>
    <scope>NUCLEOTIDE SEQUENCE [LARGE SCALE GENOMIC DNA]</scope>
    <source>
        <strain evidence="2 3">ZFBP1038</strain>
    </source>
</reference>
<protein>
    <recommendedName>
        <fullName evidence="4">DUF3040 domain-containing protein</fullName>
    </recommendedName>
</protein>